<keyword evidence="3" id="KW-1185">Reference proteome</keyword>
<dbReference type="InterPro" id="IPR011257">
    <property type="entry name" value="DNA_glycosylase"/>
</dbReference>
<dbReference type="RefSeq" id="WP_144994933.1">
    <property type="nucleotide sequence ID" value="NZ_CP036281.1"/>
</dbReference>
<dbReference type="EMBL" id="CP036281">
    <property type="protein sequence ID" value="QDU79940.1"/>
    <property type="molecule type" value="Genomic_DNA"/>
</dbReference>
<dbReference type="Gene3D" id="1.10.340.30">
    <property type="entry name" value="Hypothetical protein, domain 2"/>
    <property type="match status" value="1"/>
</dbReference>
<gene>
    <name evidence="2" type="ORF">Pla110_16600</name>
</gene>
<dbReference type="KEGG" id="plon:Pla110_16600"/>
<feature type="region of interest" description="Disordered" evidence="1">
    <location>
        <begin position="248"/>
        <end position="315"/>
    </location>
</feature>
<feature type="compositionally biased region" description="Basic residues" evidence="1">
    <location>
        <begin position="256"/>
        <end position="274"/>
    </location>
</feature>
<dbReference type="GO" id="GO:0003824">
    <property type="term" value="F:catalytic activity"/>
    <property type="evidence" value="ECO:0007669"/>
    <property type="project" value="InterPro"/>
</dbReference>
<sequence length="315" mass="35166">MAAEPTLKASDKQGISKKLIPLLKKQHGSATPKLELPVLETILFAICLENHSVDDAQELFDRLKHSFCDLNEMRVSSITELVEVIGDDPEAEHRALRIRSLLQYVFESSFSYDLEQFIRKTQDQAQKFLNKIPHLSHFVHQFTLLQVLGAHVIPADADINQLAVWFGFTSVKSGEEKASDSLKSSVRKSEAALFFYLLRAASSDEKLMKKVIKEIEYSEGENFDLMDAPTRYTNLLAGKASKKKPVAKTTKVAAKTTKKATKKTTGKTAKKTVKKAIPPKPATNKPTKKTAAKTVKKKVVKAKKKTTPTKKSKKK</sequence>
<reference evidence="2 3" key="1">
    <citation type="submission" date="2019-02" db="EMBL/GenBank/DDBJ databases">
        <title>Deep-cultivation of Planctomycetes and their phenomic and genomic characterization uncovers novel biology.</title>
        <authorList>
            <person name="Wiegand S."/>
            <person name="Jogler M."/>
            <person name="Boedeker C."/>
            <person name="Pinto D."/>
            <person name="Vollmers J."/>
            <person name="Rivas-Marin E."/>
            <person name="Kohn T."/>
            <person name="Peeters S.H."/>
            <person name="Heuer A."/>
            <person name="Rast P."/>
            <person name="Oberbeckmann S."/>
            <person name="Bunk B."/>
            <person name="Jeske O."/>
            <person name="Meyerdierks A."/>
            <person name="Storesund J.E."/>
            <person name="Kallscheuer N."/>
            <person name="Luecker S."/>
            <person name="Lage O.M."/>
            <person name="Pohl T."/>
            <person name="Merkel B.J."/>
            <person name="Hornburger P."/>
            <person name="Mueller R.-W."/>
            <person name="Bruemmer F."/>
            <person name="Labrenz M."/>
            <person name="Spormann A.M."/>
            <person name="Op den Camp H."/>
            <person name="Overmann J."/>
            <person name="Amann R."/>
            <person name="Jetten M.S.M."/>
            <person name="Mascher T."/>
            <person name="Medema M.H."/>
            <person name="Devos D.P."/>
            <person name="Kaster A.-K."/>
            <person name="Ovreas L."/>
            <person name="Rohde M."/>
            <person name="Galperin M.Y."/>
            <person name="Jogler C."/>
        </authorList>
    </citation>
    <scope>NUCLEOTIDE SEQUENCE [LARGE SCALE GENOMIC DNA]</scope>
    <source>
        <strain evidence="2 3">Pla110</strain>
    </source>
</reference>
<feature type="compositionally biased region" description="Basic residues" evidence="1">
    <location>
        <begin position="286"/>
        <end position="315"/>
    </location>
</feature>
<dbReference type="Proteomes" id="UP000317178">
    <property type="component" value="Chromosome"/>
</dbReference>
<dbReference type="SUPFAM" id="SSF48150">
    <property type="entry name" value="DNA-glycosylase"/>
    <property type="match status" value="1"/>
</dbReference>
<dbReference type="InterPro" id="IPR023170">
    <property type="entry name" value="HhH_base_excis_C"/>
</dbReference>
<protein>
    <submittedName>
        <fullName evidence="2">Uncharacterized protein</fullName>
    </submittedName>
</protein>
<evidence type="ECO:0000256" key="1">
    <source>
        <dbReference type="SAM" id="MobiDB-lite"/>
    </source>
</evidence>
<dbReference type="AlphaFoldDB" id="A0A518CL42"/>
<evidence type="ECO:0000313" key="3">
    <source>
        <dbReference type="Proteomes" id="UP000317178"/>
    </source>
</evidence>
<organism evidence="2 3">
    <name type="scientific">Polystyrenella longa</name>
    <dbReference type="NCBI Taxonomy" id="2528007"/>
    <lineage>
        <taxon>Bacteria</taxon>
        <taxon>Pseudomonadati</taxon>
        <taxon>Planctomycetota</taxon>
        <taxon>Planctomycetia</taxon>
        <taxon>Planctomycetales</taxon>
        <taxon>Planctomycetaceae</taxon>
        <taxon>Polystyrenella</taxon>
    </lineage>
</organism>
<evidence type="ECO:0000313" key="2">
    <source>
        <dbReference type="EMBL" id="QDU79940.1"/>
    </source>
</evidence>
<dbReference type="Gene3D" id="1.10.1670.10">
    <property type="entry name" value="Helix-hairpin-Helix base-excision DNA repair enzymes (C-terminal)"/>
    <property type="match status" value="1"/>
</dbReference>
<proteinExistence type="predicted"/>
<dbReference type="GO" id="GO:0006281">
    <property type="term" value="P:DNA repair"/>
    <property type="evidence" value="ECO:0007669"/>
    <property type="project" value="InterPro"/>
</dbReference>
<dbReference type="OrthoDB" id="268440at2"/>
<name>A0A518CL42_9PLAN</name>
<accession>A0A518CL42</accession>